<dbReference type="AlphaFoldDB" id="A0A2P2M126"/>
<sequence length="53" mass="5935">MPSRTTPAHAGYSWKPVPLPPLLTSAVVNKRRLSLTGKRYQNGRVKSPRGCRF</sequence>
<evidence type="ECO:0000313" key="1">
    <source>
        <dbReference type="EMBL" id="MBX23936.1"/>
    </source>
</evidence>
<proteinExistence type="predicted"/>
<protein>
    <submittedName>
        <fullName evidence="1">Uncharacterized protein</fullName>
    </submittedName>
</protein>
<dbReference type="EMBL" id="GGEC01043452">
    <property type="protein sequence ID" value="MBX23936.1"/>
    <property type="molecule type" value="Transcribed_RNA"/>
</dbReference>
<organism evidence="1">
    <name type="scientific">Rhizophora mucronata</name>
    <name type="common">Asiatic mangrove</name>
    <dbReference type="NCBI Taxonomy" id="61149"/>
    <lineage>
        <taxon>Eukaryota</taxon>
        <taxon>Viridiplantae</taxon>
        <taxon>Streptophyta</taxon>
        <taxon>Embryophyta</taxon>
        <taxon>Tracheophyta</taxon>
        <taxon>Spermatophyta</taxon>
        <taxon>Magnoliopsida</taxon>
        <taxon>eudicotyledons</taxon>
        <taxon>Gunneridae</taxon>
        <taxon>Pentapetalae</taxon>
        <taxon>rosids</taxon>
        <taxon>fabids</taxon>
        <taxon>Malpighiales</taxon>
        <taxon>Rhizophoraceae</taxon>
        <taxon>Rhizophora</taxon>
    </lineage>
</organism>
<name>A0A2P2M126_RHIMU</name>
<accession>A0A2P2M126</accession>
<reference evidence="1" key="1">
    <citation type="submission" date="2018-02" db="EMBL/GenBank/DDBJ databases">
        <title>Rhizophora mucronata_Transcriptome.</title>
        <authorList>
            <person name="Meera S.P."/>
            <person name="Sreeshan A."/>
            <person name="Augustine A."/>
        </authorList>
    </citation>
    <scope>NUCLEOTIDE SEQUENCE</scope>
    <source>
        <tissue evidence="1">Leaf</tissue>
    </source>
</reference>